<feature type="signal peptide" evidence="1">
    <location>
        <begin position="1"/>
        <end position="28"/>
    </location>
</feature>
<evidence type="ECO:0000313" key="3">
    <source>
        <dbReference type="Proteomes" id="UP001218638"/>
    </source>
</evidence>
<keyword evidence="3" id="KW-1185">Reference proteome</keyword>
<dbReference type="KEGG" id="slom:PXH66_14210"/>
<protein>
    <recommendedName>
        <fullName evidence="4">Secreted protein</fullName>
    </recommendedName>
</protein>
<organism evidence="2 3">
    <name type="scientific">Synoicihabitans lomoniglobus</name>
    <dbReference type="NCBI Taxonomy" id="2909285"/>
    <lineage>
        <taxon>Bacteria</taxon>
        <taxon>Pseudomonadati</taxon>
        <taxon>Verrucomicrobiota</taxon>
        <taxon>Opitutia</taxon>
        <taxon>Opitutales</taxon>
        <taxon>Opitutaceae</taxon>
        <taxon>Synoicihabitans</taxon>
    </lineage>
</organism>
<reference evidence="2" key="1">
    <citation type="submission" date="2023-03" db="EMBL/GenBank/DDBJ databases">
        <title>Lomoglobus Profundus gen. nov., sp. nov., a novel member of the phylum Verrucomicrobia, isolated from deep-marine sediment of South China Sea.</title>
        <authorList>
            <person name="Ahmad T."/>
            <person name="Ishaq S.E."/>
            <person name="Wang F."/>
        </authorList>
    </citation>
    <scope>NUCLEOTIDE SEQUENCE</scope>
    <source>
        <strain evidence="2">LMO-M01</strain>
    </source>
</reference>
<gene>
    <name evidence="2" type="ORF">PXH66_14210</name>
</gene>
<feature type="chain" id="PRO_5041982918" description="Secreted protein" evidence="1">
    <location>
        <begin position="29"/>
        <end position="182"/>
    </location>
</feature>
<evidence type="ECO:0000313" key="2">
    <source>
        <dbReference type="EMBL" id="WED63490.1"/>
    </source>
</evidence>
<evidence type="ECO:0000256" key="1">
    <source>
        <dbReference type="SAM" id="SignalP"/>
    </source>
</evidence>
<dbReference type="EMBL" id="CP119075">
    <property type="protein sequence ID" value="WED63490.1"/>
    <property type="molecule type" value="Genomic_DNA"/>
</dbReference>
<dbReference type="RefSeq" id="WP_330929132.1">
    <property type="nucleotide sequence ID" value="NZ_CP119075.1"/>
</dbReference>
<evidence type="ECO:0008006" key="4">
    <source>
        <dbReference type="Google" id="ProtNLM"/>
    </source>
</evidence>
<accession>A0AAE9ZVB4</accession>
<dbReference type="Proteomes" id="UP001218638">
    <property type="component" value="Chromosome"/>
</dbReference>
<sequence>MDTAKHRFRNAFALVVVGLWCFAAPARAAETVLDFEGGALGEWIPTWEEQGVALGLAWKPTESTAEGSLTFFPHIGTENQGILAAMADEPIPLEARFPVPVSRVVARCWAHTGSAAMLEAFDNEGNQLDFVRIERVPQRTDPSQPMPTFELEVSGKGIAYVRFSGPREGEYLAVDELRFVID</sequence>
<dbReference type="AlphaFoldDB" id="A0AAE9ZVB4"/>
<name>A0AAE9ZVB4_9BACT</name>
<proteinExistence type="predicted"/>
<keyword evidence="1" id="KW-0732">Signal</keyword>